<evidence type="ECO:0000313" key="3">
    <source>
        <dbReference type="Proteomes" id="UP000749040"/>
    </source>
</evidence>
<evidence type="ECO:0000256" key="1">
    <source>
        <dbReference type="SAM" id="MobiDB-lite"/>
    </source>
</evidence>
<gene>
    <name evidence="2" type="ORF">ITX44_17735</name>
</gene>
<proteinExistence type="predicted"/>
<reference evidence="2 3" key="1">
    <citation type="submission" date="2021-01" db="EMBL/GenBank/DDBJ databases">
        <title>Streptomyces acididurans sp. nov., isolated from a peat swamp forest soil.</title>
        <authorList>
            <person name="Chantavorakit T."/>
            <person name="Duangmal K."/>
        </authorList>
    </citation>
    <scope>NUCLEOTIDE SEQUENCE [LARGE SCALE GENOMIC DNA]</scope>
    <source>
        <strain evidence="2 3">KK5PA1</strain>
    </source>
</reference>
<name>A0ABS2TSQ9_9ACTN</name>
<evidence type="ECO:0000313" key="2">
    <source>
        <dbReference type="EMBL" id="MBM9506361.1"/>
    </source>
</evidence>
<dbReference type="Proteomes" id="UP000749040">
    <property type="component" value="Unassembled WGS sequence"/>
</dbReference>
<keyword evidence="3" id="KW-1185">Reference proteome</keyword>
<dbReference type="EMBL" id="JADKYB010000008">
    <property type="protein sequence ID" value="MBM9506361.1"/>
    <property type="molecule type" value="Genomic_DNA"/>
</dbReference>
<sequence length="160" mass="16638">MEAELAALASSGATALVSAMVSDAWGQVRDRVARFLGRGGDPAGAAEELSAAHAELVAARDEGDGDAAQDIEAAWRARLRRVLRADPAAAAELRALLAELEPEGPRGGTWSSHQTMNVFGNQYGPVVQAGNVSGGTHTHFHGNPYPAQEPHPSPDRPDGA</sequence>
<organism evidence="2 3">
    <name type="scientific">Actinacidiphila acididurans</name>
    <dbReference type="NCBI Taxonomy" id="2784346"/>
    <lineage>
        <taxon>Bacteria</taxon>
        <taxon>Bacillati</taxon>
        <taxon>Actinomycetota</taxon>
        <taxon>Actinomycetes</taxon>
        <taxon>Kitasatosporales</taxon>
        <taxon>Streptomycetaceae</taxon>
        <taxon>Actinacidiphila</taxon>
    </lineage>
</organism>
<feature type="region of interest" description="Disordered" evidence="1">
    <location>
        <begin position="130"/>
        <end position="160"/>
    </location>
</feature>
<comment type="caution">
    <text evidence="2">The sequence shown here is derived from an EMBL/GenBank/DDBJ whole genome shotgun (WGS) entry which is preliminary data.</text>
</comment>
<protein>
    <submittedName>
        <fullName evidence="2">Uncharacterized protein</fullName>
    </submittedName>
</protein>
<accession>A0ABS2TSQ9</accession>